<keyword evidence="9" id="KW-0611">Plant defense</keyword>
<dbReference type="PANTHER" id="PTHR23155:SF1152">
    <property type="entry name" value="AAA+ ATPASE DOMAIN-CONTAINING PROTEIN"/>
    <property type="match status" value="1"/>
</dbReference>
<dbReference type="AlphaFoldDB" id="A0AAV6XFH4"/>
<evidence type="ECO:0000256" key="7">
    <source>
        <dbReference type="ARBA" id="ARBA00022737"/>
    </source>
</evidence>
<proteinExistence type="inferred from homology"/>
<evidence type="ECO:0000256" key="5">
    <source>
        <dbReference type="ARBA" id="ARBA00022614"/>
    </source>
</evidence>
<name>A0AAV6XFH4_9LAMI</name>
<dbReference type="SUPFAM" id="SSF52540">
    <property type="entry name" value="P-loop containing nucleoside triphosphate hydrolases"/>
    <property type="match status" value="1"/>
</dbReference>
<dbReference type="Pfam" id="PF23559">
    <property type="entry name" value="WHD_DRP"/>
    <property type="match status" value="1"/>
</dbReference>
<keyword evidence="4" id="KW-0963">Cytoplasm</keyword>
<dbReference type="EMBL" id="WHWC01000007">
    <property type="protein sequence ID" value="KAG8378874.1"/>
    <property type="molecule type" value="Genomic_DNA"/>
</dbReference>
<evidence type="ECO:0000256" key="6">
    <source>
        <dbReference type="ARBA" id="ARBA00022667"/>
    </source>
</evidence>
<dbReference type="GO" id="GO:0043531">
    <property type="term" value="F:ADP binding"/>
    <property type="evidence" value="ECO:0007669"/>
    <property type="project" value="InterPro"/>
</dbReference>
<dbReference type="Gene3D" id="3.40.50.300">
    <property type="entry name" value="P-loop containing nucleotide triphosphate hydrolases"/>
    <property type="match status" value="1"/>
</dbReference>
<dbReference type="GO" id="GO:0005524">
    <property type="term" value="F:ATP binding"/>
    <property type="evidence" value="ECO:0007669"/>
    <property type="project" value="UniProtKB-KW"/>
</dbReference>
<dbReference type="InterPro" id="IPR044974">
    <property type="entry name" value="Disease_R_plants"/>
</dbReference>
<keyword evidence="6" id="KW-0381">Hypersensitive response</keyword>
<keyword evidence="5" id="KW-0433">Leucine-rich repeat</keyword>
<dbReference type="FunFam" id="3.40.50.300:FF:001091">
    <property type="entry name" value="Probable disease resistance protein At1g61300"/>
    <property type="match status" value="1"/>
</dbReference>
<dbReference type="InterPro" id="IPR036388">
    <property type="entry name" value="WH-like_DNA-bd_sf"/>
</dbReference>
<feature type="domain" description="Disease resistance protein winged helix" evidence="12">
    <location>
        <begin position="422"/>
        <end position="493"/>
    </location>
</feature>
<keyword evidence="8" id="KW-0547">Nucleotide-binding</keyword>
<evidence type="ECO:0000256" key="8">
    <source>
        <dbReference type="ARBA" id="ARBA00022741"/>
    </source>
</evidence>
<comment type="caution">
    <text evidence="13">The sequence shown here is derived from an EMBL/GenBank/DDBJ whole genome shotgun (WGS) entry which is preliminary data.</text>
</comment>
<dbReference type="InterPro" id="IPR027417">
    <property type="entry name" value="P-loop_NTPase"/>
</dbReference>
<dbReference type="InterPro" id="IPR058922">
    <property type="entry name" value="WHD_DRP"/>
</dbReference>
<dbReference type="Gene3D" id="3.80.10.10">
    <property type="entry name" value="Ribonuclease Inhibitor"/>
    <property type="match status" value="1"/>
</dbReference>
<evidence type="ECO:0000256" key="1">
    <source>
        <dbReference type="ARBA" id="ARBA00002074"/>
    </source>
</evidence>
<keyword evidence="7" id="KW-0677">Repeat</keyword>
<dbReference type="GO" id="GO:0009626">
    <property type="term" value="P:plant-type hypersensitive response"/>
    <property type="evidence" value="ECO:0007669"/>
    <property type="project" value="UniProtKB-KW"/>
</dbReference>
<reference evidence="13" key="1">
    <citation type="submission" date="2019-10" db="EMBL/GenBank/DDBJ databases">
        <authorList>
            <person name="Zhang R."/>
            <person name="Pan Y."/>
            <person name="Wang J."/>
            <person name="Ma R."/>
            <person name="Yu S."/>
        </authorList>
    </citation>
    <scope>NUCLEOTIDE SEQUENCE</scope>
    <source>
        <strain evidence="13">LA-IB0</strain>
        <tissue evidence="13">Leaf</tissue>
    </source>
</reference>
<evidence type="ECO:0000313" key="13">
    <source>
        <dbReference type="EMBL" id="KAG8378874.1"/>
    </source>
</evidence>
<dbReference type="PANTHER" id="PTHR23155">
    <property type="entry name" value="DISEASE RESISTANCE PROTEIN RP"/>
    <property type="match status" value="1"/>
</dbReference>
<dbReference type="Gene3D" id="1.20.5.4130">
    <property type="match status" value="1"/>
</dbReference>
<evidence type="ECO:0000256" key="10">
    <source>
        <dbReference type="ARBA" id="ARBA00022840"/>
    </source>
</evidence>
<dbReference type="Gene3D" id="1.10.8.430">
    <property type="entry name" value="Helical domain of apoptotic protease-activating factors"/>
    <property type="match status" value="1"/>
</dbReference>
<dbReference type="InterPro" id="IPR042197">
    <property type="entry name" value="Apaf_helical"/>
</dbReference>
<dbReference type="InterPro" id="IPR032675">
    <property type="entry name" value="LRR_dom_sf"/>
</dbReference>
<comment type="similarity">
    <text evidence="3">Belongs to the disease resistance NB-LRR family.</text>
</comment>
<dbReference type="GO" id="GO:0051607">
    <property type="term" value="P:defense response to virus"/>
    <property type="evidence" value="ECO:0007669"/>
    <property type="project" value="UniProtKB-ARBA"/>
</dbReference>
<dbReference type="Gene3D" id="1.10.10.10">
    <property type="entry name" value="Winged helix-like DNA-binding domain superfamily/Winged helix DNA-binding domain"/>
    <property type="match status" value="1"/>
</dbReference>
<evidence type="ECO:0000313" key="14">
    <source>
        <dbReference type="Proteomes" id="UP000826271"/>
    </source>
</evidence>
<dbReference type="PRINTS" id="PR00364">
    <property type="entry name" value="DISEASERSIST"/>
</dbReference>
<dbReference type="SUPFAM" id="SSF52058">
    <property type="entry name" value="L domain-like"/>
    <property type="match status" value="1"/>
</dbReference>
<keyword evidence="10" id="KW-0067">ATP-binding</keyword>
<evidence type="ECO:0000256" key="4">
    <source>
        <dbReference type="ARBA" id="ARBA00022490"/>
    </source>
</evidence>
<feature type="domain" description="NB-ARC" evidence="11">
    <location>
        <begin position="170"/>
        <end position="339"/>
    </location>
</feature>
<dbReference type="Pfam" id="PF00931">
    <property type="entry name" value="NB-ARC"/>
    <property type="match status" value="1"/>
</dbReference>
<keyword evidence="14" id="KW-1185">Reference proteome</keyword>
<dbReference type="GO" id="GO:0005737">
    <property type="term" value="C:cytoplasm"/>
    <property type="evidence" value="ECO:0007669"/>
    <property type="project" value="UniProtKB-SubCell"/>
</dbReference>
<dbReference type="FunFam" id="1.10.10.10:FF:000322">
    <property type="entry name" value="Probable disease resistance protein At1g63360"/>
    <property type="match status" value="1"/>
</dbReference>
<dbReference type="InterPro" id="IPR002182">
    <property type="entry name" value="NB-ARC"/>
</dbReference>
<evidence type="ECO:0000259" key="11">
    <source>
        <dbReference type="Pfam" id="PF00931"/>
    </source>
</evidence>
<protein>
    <submittedName>
        <fullName evidence="13">Uncharacterized protein</fullName>
    </submittedName>
</protein>
<comment type="subcellular location">
    <subcellularLocation>
        <location evidence="2">Cytoplasm</location>
    </subcellularLocation>
</comment>
<comment type="function">
    <text evidence="1">Confers resistance to late blight (Phytophthora infestans) races carrying the avirulence gene Avr1. Resistance proteins guard the plant against pathogens that contain an appropriate avirulence protein via an indirect interaction with this avirulence protein. That triggers a defense system including the hypersensitive response, which restricts the pathogen growth.</text>
</comment>
<evidence type="ECO:0000256" key="3">
    <source>
        <dbReference type="ARBA" id="ARBA00008894"/>
    </source>
</evidence>
<sequence>MAVSAYASLLSLMHVLDHIQHPARCHLLVNTKQIETLHEKVHFLQEFLEIHSQGESDHIEDLARQTAKVAYEAEDIIDSHVVDQLREEYEDKTDDMGLSLLFSESRADMEFSSPSFCQDIDKVIENFESIKKELLTMVKEGKAFQEPRVSARAGSSTLPSNSKDTMMGFDEHVVRIIEELTGYQHRLQIIPIVGMGGIGKTTLARNVFNHQYIVEHFHLRTWFTISQEYSIQEILVGLLHGIGAHGDSVEDLSELGERLYQRLSGRTYLIVMDDMWSTNAWDDLKLFFPDNRNGSRIMITTRLSDVAVSLGSHSPYIMNLLDEDKSWNLFCEKAFGQESCCPELEEIGKKIARSCRGLPLAIIVVGGLLRNSKMTRENWEFIARNVISYANSENDEHCLKILALSYHHLPIQLKPCFLYMRVFHEDYKVRVSKLINLWIAEGFVKPSRAKNLEEVAEGYLKDLIDRNLILIHERGQTGKIKACGIHDILRDLCIRESRKEHFFRIPKVQNIDLEKRKKMCFLCSDEHVSEKIHLCEIILGSRSSSLVNPWVCGACIIMYPQLIRLRFVKGRFGNFPLPTTMRYLTVDSSFYSTFLSFSSIPLLWNLQTIIIDGFAKKSIVLPSEMWEMTQLRFIKIILVNLPNPLDNRSKRKDCTILENLHKVSNIINFRLTEEVLQRMPNIKKLKISYFDYSRKDWSYYTLYNLARLSKLESLFVRAEIVSSNIISFPNSLQKLVLHGCKMCWEDMTIIGSLPNLQVLKLGSGAFVGPEWDPVEGEFLRLKFLSIELADLVRWRAENIHFPCLETLVLQWVHSLEEIPSGIGDIATLRLIDLIRCSDTVNDSAKQILEEQVNMGNESLEVYVTDGNGRRRCEVASSDS</sequence>
<accession>A0AAV6XFH4</accession>
<evidence type="ECO:0000256" key="9">
    <source>
        <dbReference type="ARBA" id="ARBA00022821"/>
    </source>
</evidence>
<organism evidence="13 14">
    <name type="scientific">Buddleja alternifolia</name>
    <dbReference type="NCBI Taxonomy" id="168488"/>
    <lineage>
        <taxon>Eukaryota</taxon>
        <taxon>Viridiplantae</taxon>
        <taxon>Streptophyta</taxon>
        <taxon>Embryophyta</taxon>
        <taxon>Tracheophyta</taxon>
        <taxon>Spermatophyta</taxon>
        <taxon>Magnoliopsida</taxon>
        <taxon>eudicotyledons</taxon>
        <taxon>Gunneridae</taxon>
        <taxon>Pentapetalae</taxon>
        <taxon>asterids</taxon>
        <taxon>lamiids</taxon>
        <taxon>Lamiales</taxon>
        <taxon>Scrophulariaceae</taxon>
        <taxon>Buddlejeae</taxon>
        <taxon>Buddleja</taxon>
    </lineage>
</organism>
<gene>
    <name evidence="13" type="ORF">BUALT_Bualt07G0030000</name>
</gene>
<dbReference type="Proteomes" id="UP000826271">
    <property type="component" value="Unassembled WGS sequence"/>
</dbReference>
<evidence type="ECO:0000256" key="2">
    <source>
        <dbReference type="ARBA" id="ARBA00004496"/>
    </source>
</evidence>
<evidence type="ECO:0000259" key="12">
    <source>
        <dbReference type="Pfam" id="PF23559"/>
    </source>
</evidence>